<evidence type="ECO:0000256" key="3">
    <source>
        <dbReference type="ARBA" id="ARBA00022618"/>
    </source>
</evidence>
<dbReference type="GO" id="GO:0051301">
    <property type="term" value="P:cell division"/>
    <property type="evidence" value="ECO:0007669"/>
    <property type="project" value="UniProtKB-KW"/>
</dbReference>
<evidence type="ECO:0000313" key="10">
    <source>
        <dbReference type="Proteomes" id="UP000800041"/>
    </source>
</evidence>
<reference evidence="9" key="1">
    <citation type="journal article" date="2020" name="Stud. Mycol.">
        <title>101 Dothideomycetes genomes: a test case for predicting lifestyles and emergence of pathogens.</title>
        <authorList>
            <person name="Haridas S."/>
            <person name="Albert R."/>
            <person name="Binder M."/>
            <person name="Bloem J."/>
            <person name="Labutti K."/>
            <person name="Salamov A."/>
            <person name="Andreopoulos B."/>
            <person name="Baker S."/>
            <person name="Barry K."/>
            <person name="Bills G."/>
            <person name="Bluhm B."/>
            <person name="Cannon C."/>
            <person name="Castanera R."/>
            <person name="Culley D."/>
            <person name="Daum C."/>
            <person name="Ezra D."/>
            <person name="Gonzalez J."/>
            <person name="Henrissat B."/>
            <person name="Kuo A."/>
            <person name="Liang C."/>
            <person name="Lipzen A."/>
            <person name="Lutzoni F."/>
            <person name="Magnuson J."/>
            <person name="Mondo S."/>
            <person name="Nolan M."/>
            <person name="Ohm R."/>
            <person name="Pangilinan J."/>
            <person name="Park H.-J."/>
            <person name="Ramirez L."/>
            <person name="Alfaro M."/>
            <person name="Sun H."/>
            <person name="Tritt A."/>
            <person name="Yoshinaga Y."/>
            <person name="Zwiers L.-H."/>
            <person name="Turgeon B."/>
            <person name="Goodwin S."/>
            <person name="Spatafora J."/>
            <person name="Crous P."/>
            <person name="Grigoriev I."/>
        </authorList>
    </citation>
    <scope>NUCLEOTIDE SEQUENCE</scope>
    <source>
        <strain evidence="9">CBS 113979</strain>
    </source>
</reference>
<dbReference type="GO" id="GO:0005680">
    <property type="term" value="C:anaphase-promoting complex"/>
    <property type="evidence" value="ECO:0007669"/>
    <property type="project" value="InterPro"/>
</dbReference>
<sequence>MSRYLTPSKLCLLVLTSLYTESVVPDTSIIPILSFIIANISPCSGFIGRKATSQKPLTKFRLTIQDFENVTITHPSHKPGRTLFDLFLERIWSINSLSALHQLFDDLRDILAKTRDEAQADADAGILPPEDKIILARSSPLGVFVRRARVEFMRMVFGDVSKLWMDFVKYKQPTLMLYQRRNPSAGPSFHDINIEALGLKEGDELLDILAKFESDEECASSHDVERILEFQVERLQRLGNRIPDAMKRELEQMLLPATPVPSLNEFINFFDSWRAGDYNKAFDSLHRYFDMTMQSQNRTYYQYALLHLAILHADFGAFKEAFLAMKETIITARENQDHSCLYFSMSWINHLHKAYPTRLSQFGFSAPPEGKILSFLETKAEETHMWSLLSSTYLAHAKFGLSKGGKPAVAVEVMDAAADVILTRDIDMNQATYFVMNSALFSRLGMFNHNLADCYNELIMDNYRDFSPVEEVLRATCRLAHASTNRGAHKTAQTHLSRAPASAHTTLRFYQYLTAHTSLLQLRRALTSSSLPHSTALLTHLTPLLQTADPDLTHEAHLLRAHLAIRTRTFAAAIKLLDPAPLLPLTTAGSDAKKRQKHHPVINDVAKRVQFMLMRARYHMATSEPQRAEIWALRALREAGFARILPCVWEAVEVLCAAYVRQGGVWNGMARCVAARKILEAAIPAALEGCDMALVGRMYEGLGDAWMGEVGEVRRMGRGMEKEGWRGVGMADLFLGRAGDYFSTISAHREREPILQKRALIARLRGDEKLAERYVDEALALRKRIAAESREGGCG</sequence>
<feature type="domain" description="Anaphase-promoting complex subunit 5" evidence="8">
    <location>
        <begin position="266"/>
        <end position="354"/>
    </location>
</feature>
<evidence type="ECO:0000256" key="1">
    <source>
        <dbReference type="ARBA" id="ARBA00007450"/>
    </source>
</evidence>
<evidence type="ECO:0000313" key="9">
    <source>
        <dbReference type="EMBL" id="KAF1982837.1"/>
    </source>
</evidence>
<feature type="chain" id="PRO_5026167107" description="Anaphase-promoting complex subunit 5" evidence="7">
    <location>
        <begin position="23"/>
        <end position="795"/>
    </location>
</feature>
<proteinExistence type="inferred from homology"/>
<dbReference type="InterPro" id="IPR037679">
    <property type="entry name" value="Apc5"/>
</dbReference>
<keyword evidence="10" id="KW-1185">Reference proteome</keyword>
<dbReference type="EMBL" id="ML977180">
    <property type="protein sequence ID" value="KAF1982837.1"/>
    <property type="molecule type" value="Genomic_DNA"/>
</dbReference>
<comment type="similarity">
    <text evidence="1">Belongs to the APC5 family.</text>
</comment>
<keyword evidence="4" id="KW-0498">Mitosis</keyword>
<keyword evidence="6" id="KW-0131">Cell cycle</keyword>
<dbReference type="OrthoDB" id="2504561at2759"/>
<dbReference type="Pfam" id="PF12862">
    <property type="entry name" value="ANAPC5"/>
    <property type="match status" value="1"/>
</dbReference>
<dbReference type="Proteomes" id="UP000800041">
    <property type="component" value="Unassembled WGS sequence"/>
</dbReference>
<keyword evidence="3" id="KW-0132">Cell division</keyword>
<evidence type="ECO:0000256" key="6">
    <source>
        <dbReference type="ARBA" id="ARBA00023306"/>
    </source>
</evidence>
<evidence type="ECO:0000256" key="4">
    <source>
        <dbReference type="ARBA" id="ARBA00022776"/>
    </source>
</evidence>
<dbReference type="InterPro" id="IPR026000">
    <property type="entry name" value="Apc5_dom"/>
</dbReference>
<evidence type="ECO:0000256" key="2">
    <source>
        <dbReference type="ARBA" id="ARBA00016066"/>
    </source>
</evidence>
<protein>
    <recommendedName>
        <fullName evidence="2">Anaphase-promoting complex subunit 5</fullName>
    </recommendedName>
</protein>
<dbReference type="PANTHER" id="PTHR12830">
    <property type="entry name" value="ANAPHASE-PROMOTING COMPLEX SUBUNIT 5"/>
    <property type="match status" value="1"/>
</dbReference>
<dbReference type="GO" id="GO:0045842">
    <property type="term" value="P:positive regulation of mitotic metaphase/anaphase transition"/>
    <property type="evidence" value="ECO:0007669"/>
    <property type="project" value="TreeGrafter"/>
</dbReference>
<dbReference type="GO" id="GO:0031145">
    <property type="term" value="P:anaphase-promoting complex-dependent catabolic process"/>
    <property type="evidence" value="ECO:0007669"/>
    <property type="project" value="TreeGrafter"/>
</dbReference>
<evidence type="ECO:0000256" key="7">
    <source>
        <dbReference type="SAM" id="SignalP"/>
    </source>
</evidence>
<name>A0A6G1GPZ4_9PEZI</name>
<keyword evidence="7" id="KW-0732">Signal</keyword>
<dbReference type="PANTHER" id="PTHR12830:SF9">
    <property type="entry name" value="ANAPHASE-PROMOTING COMPLEX SUBUNIT 5"/>
    <property type="match status" value="1"/>
</dbReference>
<evidence type="ECO:0000259" key="8">
    <source>
        <dbReference type="Pfam" id="PF12862"/>
    </source>
</evidence>
<organism evidence="9 10">
    <name type="scientific">Aulographum hederae CBS 113979</name>
    <dbReference type="NCBI Taxonomy" id="1176131"/>
    <lineage>
        <taxon>Eukaryota</taxon>
        <taxon>Fungi</taxon>
        <taxon>Dikarya</taxon>
        <taxon>Ascomycota</taxon>
        <taxon>Pezizomycotina</taxon>
        <taxon>Dothideomycetes</taxon>
        <taxon>Pleosporomycetidae</taxon>
        <taxon>Aulographales</taxon>
        <taxon>Aulographaceae</taxon>
    </lineage>
</organism>
<keyword evidence="5" id="KW-0833">Ubl conjugation pathway</keyword>
<dbReference type="GO" id="GO:0070979">
    <property type="term" value="P:protein K11-linked ubiquitination"/>
    <property type="evidence" value="ECO:0007669"/>
    <property type="project" value="TreeGrafter"/>
</dbReference>
<evidence type="ECO:0000256" key="5">
    <source>
        <dbReference type="ARBA" id="ARBA00022786"/>
    </source>
</evidence>
<accession>A0A6G1GPZ4</accession>
<gene>
    <name evidence="9" type="ORF">K402DRAFT_339478</name>
</gene>
<feature type="signal peptide" evidence="7">
    <location>
        <begin position="1"/>
        <end position="22"/>
    </location>
</feature>
<dbReference type="AlphaFoldDB" id="A0A6G1GPZ4"/>